<dbReference type="Pfam" id="PF14223">
    <property type="entry name" value="Retrotran_gag_2"/>
    <property type="match status" value="1"/>
</dbReference>
<comment type="caution">
    <text evidence="1">The sequence shown here is derived from an EMBL/GenBank/DDBJ whole genome shotgun (WGS) entry which is preliminary data.</text>
</comment>
<sequence length="279" mass="32580">MFIKTKISASIWDFVYQHDKVRDLMHSIDEQFTIPNKSIASTLMMQFSFMKLTRIRGMLDHIMCIRDIVAQLNGLEVTMSPSFLVLYILCTLPHDYAPFKISYNTHKDKWSINELLTMCEKLITEEDKRVNLTIYGKNKKNHVKNKGKIFAQPLIKKKSKSFFCKKNWHMKKDYIKFKNWFDKKGMENLRKPMGSEQYIYSNGRMTSHVKAIGTLAPLGFSFNFLHISFTLSNKTEIIGFGALMVGLYEIKLQSAPYNSMHVIARILYVMALKIKTHLH</sequence>
<accession>A0A371GGC5</accession>
<reference evidence="1" key="1">
    <citation type="submission" date="2018-05" db="EMBL/GenBank/DDBJ databases">
        <title>Draft genome of Mucuna pruriens seed.</title>
        <authorList>
            <person name="Nnadi N.E."/>
            <person name="Vos R."/>
            <person name="Hasami M.H."/>
            <person name="Devisetty U.K."/>
            <person name="Aguiy J.C."/>
        </authorList>
    </citation>
    <scope>NUCLEOTIDE SEQUENCE [LARGE SCALE GENOMIC DNA]</scope>
    <source>
        <strain evidence="1">JCA_2017</strain>
    </source>
</reference>
<evidence type="ECO:0000313" key="2">
    <source>
        <dbReference type="Proteomes" id="UP000257109"/>
    </source>
</evidence>
<protein>
    <submittedName>
        <fullName evidence="1">Uncharacterized protein</fullName>
    </submittedName>
</protein>
<dbReference type="AlphaFoldDB" id="A0A371GGC5"/>
<feature type="non-terminal residue" evidence="1">
    <location>
        <position position="1"/>
    </location>
</feature>
<dbReference type="EMBL" id="QJKJ01005632">
    <property type="protein sequence ID" value="RDX89576.1"/>
    <property type="molecule type" value="Genomic_DNA"/>
</dbReference>
<proteinExistence type="predicted"/>
<keyword evidence="2" id="KW-1185">Reference proteome</keyword>
<name>A0A371GGC5_MUCPR</name>
<evidence type="ECO:0000313" key="1">
    <source>
        <dbReference type="EMBL" id="RDX89576.1"/>
    </source>
</evidence>
<organism evidence="1 2">
    <name type="scientific">Mucuna pruriens</name>
    <name type="common">Velvet bean</name>
    <name type="synonym">Dolichos pruriens</name>
    <dbReference type="NCBI Taxonomy" id="157652"/>
    <lineage>
        <taxon>Eukaryota</taxon>
        <taxon>Viridiplantae</taxon>
        <taxon>Streptophyta</taxon>
        <taxon>Embryophyta</taxon>
        <taxon>Tracheophyta</taxon>
        <taxon>Spermatophyta</taxon>
        <taxon>Magnoliopsida</taxon>
        <taxon>eudicotyledons</taxon>
        <taxon>Gunneridae</taxon>
        <taxon>Pentapetalae</taxon>
        <taxon>rosids</taxon>
        <taxon>fabids</taxon>
        <taxon>Fabales</taxon>
        <taxon>Fabaceae</taxon>
        <taxon>Papilionoideae</taxon>
        <taxon>50 kb inversion clade</taxon>
        <taxon>NPAAA clade</taxon>
        <taxon>indigoferoid/millettioid clade</taxon>
        <taxon>Phaseoleae</taxon>
        <taxon>Mucuna</taxon>
    </lineage>
</organism>
<gene>
    <name evidence="1" type="ORF">CR513_28681</name>
</gene>
<dbReference type="Proteomes" id="UP000257109">
    <property type="component" value="Unassembled WGS sequence"/>
</dbReference>
<dbReference type="OrthoDB" id="1929566at2759"/>